<organism evidence="1 2">
    <name type="scientific">Listeria floridensis FSL S10-1187</name>
    <dbReference type="NCBI Taxonomy" id="1265817"/>
    <lineage>
        <taxon>Bacteria</taxon>
        <taxon>Bacillati</taxon>
        <taxon>Bacillota</taxon>
        <taxon>Bacilli</taxon>
        <taxon>Bacillales</taxon>
        <taxon>Listeriaceae</taxon>
        <taxon>Listeria</taxon>
    </lineage>
</organism>
<protein>
    <submittedName>
        <fullName evidence="1">Uncharacterized protein</fullName>
    </submittedName>
</protein>
<sequence>MEIKVQNKIQDSQIVFTSDFGECIATWADDEDPDPGRKYTVEVTIPNKITFEDLFESDEKHCLLESEEDLVHIVGKLEDYEEDGFAVLRLEESIICFDSVFDEQIEQLHGKFIDLFVPKIELTSVGI</sequence>
<proteinExistence type="predicted"/>
<gene>
    <name evidence="1" type="ORF">MFLO_10913</name>
</gene>
<evidence type="ECO:0000313" key="2">
    <source>
        <dbReference type="Proteomes" id="UP000019249"/>
    </source>
</evidence>
<name>A0ABP3AZ32_9LIST</name>
<keyword evidence="2" id="KW-1185">Reference proteome</keyword>
<dbReference type="RefSeq" id="WP_036097738.1">
    <property type="nucleotide sequence ID" value="NZ_AODF01000024.1"/>
</dbReference>
<dbReference type="EMBL" id="AODF01000024">
    <property type="protein sequence ID" value="EUJ30326.1"/>
    <property type="molecule type" value="Genomic_DNA"/>
</dbReference>
<evidence type="ECO:0000313" key="1">
    <source>
        <dbReference type="EMBL" id="EUJ30326.1"/>
    </source>
</evidence>
<accession>A0ABP3AZ32</accession>
<comment type="caution">
    <text evidence="1">The sequence shown here is derived from an EMBL/GenBank/DDBJ whole genome shotgun (WGS) entry which is preliminary data.</text>
</comment>
<reference evidence="1 2" key="1">
    <citation type="journal article" date="2014" name="Int. J. Syst. Evol. Microbiol.">
        <title>Listeria floridensis sp. nov., Listeria aquatica sp. nov., Listeria cornellensis sp. nov., Listeria riparia sp. nov. and Listeria grandensis sp. nov., from agricultural and natural environments.</title>
        <authorList>
            <person name="den Bakker H.C."/>
            <person name="Warchocki S."/>
            <person name="Wright E.M."/>
            <person name="Allred A.F."/>
            <person name="Ahlstrom C."/>
            <person name="Manuel C.S."/>
            <person name="Stasiewicz M.J."/>
            <person name="Burrell A."/>
            <person name="Roof S."/>
            <person name="Strawn L."/>
            <person name="Fortes E.D."/>
            <person name="Nightingale K.K."/>
            <person name="Kephart D."/>
            <person name="Wiedmann M."/>
        </authorList>
    </citation>
    <scope>NUCLEOTIDE SEQUENCE [LARGE SCALE GENOMIC DNA]</scope>
    <source>
        <strain evidence="1 2">FSL S10-1187</strain>
    </source>
</reference>
<dbReference type="Proteomes" id="UP000019249">
    <property type="component" value="Unassembled WGS sequence"/>
</dbReference>